<dbReference type="GO" id="GO:0042826">
    <property type="term" value="F:histone deacetylase binding"/>
    <property type="evidence" value="ECO:0007669"/>
    <property type="project" value="TreeGrafter"/>
</dbReference>
<evidence type="ECO:0000256" key="1">
    <source>
        <dbReference type="ARBA" id="ARBA00022603"/>
    </source>
</evidence>
<dbReference type="GO" id="GO:0008170">
    <property type="term" value="F:N-methyltransferase activity"/>
    <property type="evidence" value="ECO:0007669"/>
    <property type="project" value="UniProtKB-ARBA"/>
</dbReference>
<dbReference type="Proteomes" id="UP001329430">
    <property type="component" value="Chromosome 7"/>
</dbReference>
<evidence type="ECO:0000256" key="7">
    <source>
        <dbReference type="ARBA" id="ARBA00093423"/>
    </source>
</evidence>
<evidence type="ECO:0000313" key="14">
    <source>
        <dbReference type="Proteomes" id="UP001329430"/>
    </source>
</evidence>
<keyword evidence="2" id="KW-0808">Transferase</keyword>
<dbReference type="InterPro" id="IPR001214">
    <property type="entry name" value="SET_dom"/>
</dbReference>
<dbReference type="PANTHER" id="PTHR46165:SF6">
    <property type="entry name" value="SET AND MYND DOMAIN-CONTAINING PROTEIN 4-LIKE PROTEIN"/>
    <property type="match status" value="1"/>
</dbReference>
<accession>A0AAN7VA42</accession>
<dbReference type="GO" id="GO:0005634">
    <property type="term" value="C:nucleus"/>
    <property type="evidence" value="ECO:0007669"/>
    <property type="project" value="TreeGrafter"/>
</dbReference>
<dbReference type="GO" id="GO:0008276">
    <property type="term" value="F:protein methyltransferase activity"/>
    <property type="evidence" value="ECO:0007669"/>
    <property type="project" value="UniProtKB-ARBA"/>
</dbReference>
<dbReference type="Gene3D" id="1.10.220.160">
    <property type="match status" value="1"/>
</dbReference>
<comment type="function">
    <text evidence="7">Protein-lysine N-methyltransferase. Monomethylates PRMT5, modulating its transcriptional activity. May also act as a histone methyltransferase. Plays a critical role in cardiac development. Acts as a key epigenetic regulator of gene expression during cardiac development via its dual activities as a methyltransferase and negative regulator of HDAC1.</text>
</comment>
<keyword evidence="3" id="KW-0949">S-adenosyl-L-methionine</keyword>
<evidence type="ECO:0000256" key="8">
    <source>
        <dbReference type="ARBA" id="ARBA00093635"/>
    </source>
</evidence>
<keyword evidence="6" id="KW-0862">Zinc</keyword>
<protein>
    <recommendedName>
        <fullName evidence="8">Protein-lysine N-methyltransferase SMYD4</fullName>
    </recommendedName>
    <alternativeName>
        <fullName evidence="9">SET and MYND domain-containing protein 4</fullName>
    </alternativeName>
</protein>
<keyword evidence="14" id="KW-1185">Reference proteome</keyword>
<proteinExistence type="predicted"/>
<dbReference type="SUPFAM" id="SSF144232">
    <property type="entry name" value="HIT/MYND zinc finger-like"/>
    <property type="match status" value="1"/>
</dbReference>
<dbReference type="GO" id="GO:0008270">
    <property type="term" value="F:zinc ion binding"/>
    <property type="evidence" value="ECO:0007669"/>
    <property type="project" value="UniProtKB-KW"/>
</dbReference>
<dbReference type="AlphaFoldDB" id="A0AAN7VA42"/>
<dbReference type="InterPro" id="IPR002893">
    <property type="entry name" value="Znf_MYND"/>
</dbReference>
<dbReference type="GO" id="GO:0005737">
    <property type="term" value="C:cytoplasm"/>
    <property type="evidence" value="ECO:0007669"/>
    <property type="project" value="TreeGrafter"/>
</dbReference>
<evidence type="ECO:0000256" key="2">
    <source>
        <dbReference type="ARBA" id="ARBA00022679"/>
    </source>
</evidence>
<name>A0AAN7VA42_9COLE</name>
<dbReference type="Gene3D" id="2.170.270.10">
    <property type="entry name" value="SET domain"/>
    <property type="match status" value="1"/>
</dbReference>
<dbReference type="CDD" id="cd10536">
    <property type="entry name" value="SET_SMYD4"/>
    <property type="match status" value="1"/>
</dbReference>
<keyword evidence="5 10" id="KW-0863">Zinc-finger</keyword>
<dbReference type="PROSITE" id="PS50865">
    <property type="entry name" value="ZF_MYND_2"/>
    <property type="match status" value="1"/>
</dbReference>
<keyword evidence="1" id="KW-0489">Methyltransferase</keyword>
<reference evidence="13 14" key="1">
    <citation type="journal article" date="2024" name="Insects">
        <title>An Improved Chromosome-Level Genome Assembly of the Firefly Pyrocoelia pectoralis.</title>
        <authorList>
            <person name="Fu X."/>
            <person name="Meyer-Rochow V.B."/>
            <person name="Ballantyne L."/>
            <person name="Zhu X."/>
        </authorList>
    </citation>
    <scope>NUCLEOTIDE SEQUENCE [LARGE SCALE GENOMIC DNA]</scope>
    <source>
        <strain evidence="13">XCY_ONT2</strain>
    </source>
</reference>
<evidence type="ECO:0000256" key="5">
    <source>
        <dbReference type="ARBA" id="ARBA00022771"/>
    </source>
</evidence>
<comment type="caution">
    <text evidence="13">The sequence shown here is derived from an EMBL/GenBank/DDBJ whole genome shotgun (WGS) entry which is preliminary data.</text>
</comment>
<feature type="domain" description="SET" evidence="11">
    <location>
        <begin position="179"/>
        <end position="439"/>
    </location>
</feature>
<dbReference type="Pfam" id="PF00856">
    <property type="entry name" value="SET"/>
    <property type="match status" value="1"/>
</dbReference>
<dbReference type="EMBL" id="JAVRBK010000007">
    <property type="protein sequence ID" value="KAK5641696.1"/>
    <property type="molecule type" value="Genomic_DNA"/>
</dbReference>
<evidence type="ECO:0000259" key="11">
    <source>
        <dbReference type="PROSITE" id="PS50280"/>
    </source>
</evidence>
<evidence type="ECO:0000259" key="12">
    <source>
        <dbReference type="PROSITE" id="PS50865"/>
    </source>
</evidence>
<evidence type="ECO:0000313" key="13">
    <source>
        <dbReference type="EMBL" id="KAK5641696.1"/>
    </source>
</evidence>
<dbReference type="SUPFAM" id="SSF82199">
    <property type="entry name" value="SET domain"/>
    <property type="match status" value="1"/>
</dbReference>
<dbReference type="InterPro" id="IPR044421">
    <property type="entry name" value="SMYD4_SET"/>
</dbReference>
<gene>
    <name evidence="13" type="ORF">RI129_010243</name>
</gene>
<organism evidence="13 14">
    <name type="scientific">Pyrocoelia pectoralis</name>
    <dbReference type="NCBI Taxonomy" id="417401"/>
    <lineage>
        <taxon>Eukaryota</taxon>
        <taxon>Metazoa</taxon>
        <taxon>Ecdysozoa</taxon>
        <taxon>Arthropoda</taxon>
        <taxon>Hexapoda</taxon>
        <taxon>Insecta</taxon>
        <taxon>Pterygota</taxon>
        <taxon>Neoptera</taxon>
        <taxon>Endopterygota</taxon>
        <taxon>Coleoptera</taxon>
        <taxon>Polyphaga</taxon>
        <taxon>Elateriformia</taxon>
        <taxon>Elateroidea</taxon>
        <taxon>Lampyridae</taxon>
        <taxon>Lampyrinae</taxon>
        <taxon>Pyrocoelia</taxon>
    </lineage>
</organism>
<dbReference type="InterPro" id="IPR011990">
    <property type="entry name" value="TPR-like_helical_dom_sf"/>
</dbReference>
<dbReference type="GO" id="GO:0032259">
    <property type="term" value="P:methylation"/>
    <property type="evidence" value="ECO:0007669"/>
    <property type="project" value="UniProtKB-KW"/>
</dbReference>
<sequence length="547" mass="63228">MCTETKLKTISDIYTRLCRHLSETGGDEQISHNFSKANRNSERVSFAYGQLERFNLFPEHVDRTKNCKMADELREEGNHHFKLKNDTLALRKYTESIAYAPRGSEQLALAFANRSAVLYQLKLYKECLKDITQALSSNYPKRLCEKLIKRREHAETFKHTQCKVNYHENIPILSYGPNQFIQSGSSCIKLSFEENLGRHVVAVQDVKVGDVIAIEEPFTKVLLKEHYFTHCYNCLKPSENLIPCDNCVLVLYCDEDCKSLAWDTFHKYECPILATLLDLNVNKFGLLALKICILAEFKHEPNNETTYYKSQNYREIHNLITNTHLRHLSDLFEKATTAAIIYELVAKCSQFFNDGAMEKRDIFKELLLLHMQTGPSNFHEISEVNNYELEEIGAGAYAFLSLLNHSCSPNVVRHCYGSSIVLRALRPLVKGEQLFDNYGYHHAVMHKEERQEHLSKQYFFECKCEACENNNWSLYGELPIRNIKISITDEYIKALQNGSIEVAKSIMNYLENMAENLEGLRPCKELADVQEILKQCYAIFGNKRRTV</sequence>
<keyword evidence="4" id="KW-0479">Metal-binding</keyword>
<dbReference type="Gene3D" id="1.25.40.10">
    <property type="entry name" value="Tetratricopeptide repeat domain"/>
    <property type="match status" value="1"/>
</dbReference>
<feature type="domain" description="MYND-type" evidence="12">
    <location>
        <begin position="231"/>
        <end position="270"/>
    </location>
</feature>
<dbReference type="Gene3D" id="6.10.140.2220">
    <property type="match status" value="1"/>
</dbReference>
<evidence type="ECO:0000256" key="10">
    <source>
        <dbReference type="PROSITE-ProRule" id="PRU00134"/>
    </source>
</evidence>
<evidence type="ECO:0000256" key="9">
    <source>
        <dbReference type="ARBA" id="ARBA00093680"/>
    </source>
</evidence>
<evidence type="ECO:0000256" key="6">
    <source>
        <dbReference type="ARBA" id="ARBA00022833"/>
    </source>
</evidence>
<dbReference type="Pfam" id="PF01753">
    <property type="entry name" value="zf-MYND"/>
    <property type="match status" value="1"/>
</dbReference>
<evidence type="ECO:0000256" key="3">
    <source>
        <dbReference type="ARBA" id="ARBA00022691"/>
    </source>
</evidence>
<dbReference type="PANTHER" id="PTHR46165">
    <property type="entry name" value="SET AND MYND DOMAIN-CONTAINING PROTEIN 4"/>
    <property type="match status" value="1"/>
</dbReference>
<dbReference type="InterPro" id="IPR052097">
    <property type="entry name" value="SET-MYND_domain_protein"/>
</dbReference>
<evidence type="ECO:0000256" key="4">
    <source>
        <dbReference type="ARBA" id="ARBA00022723"/>
    </source>
</evidence>
<dbReference type="SUPFAM" id="SSF48452">
    <property type="entry name" value="TPR-like"/>
    <property type="match status" value="1"/>
</dbReference>
<dbReference type="InterPro" id="IPR046341">
    <property type="entry name" value="SET_dom_sf"/>
</dbReference>
<dbReference type="PROSITE" id="PS50280">
    <property type="entry name" value="SET"/>
    <property type="match status" value="1"/>
</dbReference>
<dbReference type="GO" id="GO:0008757">
    <property type="term" value="F:S-adenosylmethionine-dependent methyltransferase activity"/>
    <property type="evidence" value="ECO:0007669"/>
    <property type="project" value="UniProtKB-ARBA"/>
</dbReference>